<proteinExistence type="predicted"/>
<gene>
    <name evidence="2" type="ORF">JRQ81_012301</name>
</gene>
<protein>
    <submittedName>
        <fullName evidence="2">Uncharacterized protein</fullName>
    </submittedName>
</protein>
<dbReference type="AlphaFoldDB" id="A0A9Q1AQD0"/>
<dbReference type="Proteomes" id="UP001142489">
    <property type="component" value="Unassembled WGS sequence"/>
</dbReference>
<evidence type="ECO:0000313" key="3">
    <source>
        <dbReference type="Proteomes" id="UP001142489"/>
    </source>
</evidence>
<dbReference type="EMBL" id="JAPFRF010000024">
    <property type="protein sequence ID" value="KAJ7303357.1"/>
    <property type="molecule type" value="Genomic_DNA"/>
</dbReference>
<keyword evidence="3" id="KW-1185">Reference proteome</keyword>
<accession>A0A9Q1AQD0</accession>
<reference evidence="2" key="1">
    <citation type="journal article" date="2023" name="DNA Res.">
        <title>Chromosome-level genome assembly of Phrynocephalus forsythii using third-generation DNA sequencing and Hi-C analysis.</title>
        <authorList>
            <person name="Qi Y."/>
            <person name="Zhao W."/>
            <person name="Zhao Y."/>
            <person name="Niu C."/>
            <person name="Cao S."/>
            <person name="Zhang Y."/>
        </authorList>
    </citation>
    <scope>NUCLEOTIDE SEQUENCE</scope>
    <source>
        <tissue evidence="2">Muscle</tissue>
    </source>
</reference>
<evidence type="ECO:0000313" key="2">
    <source>
        <dbReference type="EMBL" id="KAJ7303357.1"/>
    </source>
</evidence>
<feature type="region of interest" description="Disordered" evidence="1">
    <location>
        <begin position="55"/>
        <end position="76"/>
    </location>
</feature>
<evidence type="ECO:0000256" key="1">
    <source>
        <dbReference type="SAM" id="MobiDB-lite"/>
    </source>
</evidence>
<comment type="caution">
    <text evidence="2">The sequence shown here is derived from an EMBL/GenBank/DDBJ whole genome shotgun (WGS) entry which is preliminary data.</text>
</comment>
<sequence>MTAKLFMLETNNNNNIMDEYMCDSVKLHLSSIELPPDLCFNLWLPYQMASWRLCPHERQDDPPGDSPSLLSEAAAD</sequence>
<organism evidence="2 3">
    <name type="scientific">Phrynocephalus forsythii</name>
    <dbReference type="NCBI Taxonomy" id="171643"/>
    <lineage>
        <taxon>Eukaryota</taxon>
        <taxon>Metazoa</taxon>
        <taxon>Chordata</taxon>
        <taxon>Craniata</taxon>
        <taxon>Vertebrata</taxon>
        <taxon>Euteleostomi</taxon>
        <taxon>Lepidosauria</taxon>
        <taxon>Squamata</taxon>
        <taxon>Bifurcata</taxon>
        <taxon>Unidentata</taxon>
        <taxon>Episquamata</taxon>
        <taxon>Toxicofera</taxon>
        <taxon>Iguania</taxon>
        <taxon>Acrodonta</taxon>
        <taxon>Agamidae</taxon>
        <taxon>Agaminae</taxon>
        <taxon>Phrynocephalus</taxon>
    </lineage>
</organism>
<name>A0A9Q1AQD0_9SAUR</name>